<keyword evidence="11" id="KW-1185">Reference proteome</keyword>
<dbReference type="InterPro" id="IPR049940">
    <property type="entry name" value="GluQ/Sye"/>
</dbReference>
<feature type="compositionally biased region" description="Basic and acidic residues" evidence="8">
    <location>
        <begin position="253"/>
        <end position="263"/>
    </location>
</feature>
<comment type="similarity">
    <text evidence="7">Belongs to the class-I aminoacyl-tRNA synthetase family.</text>
</comment>
<evidence type="ECO:0000256" key="2">
    <source>
        <dbReference type="ARBA" id="ARBA00022723"/>
    </source>
</evidence>
<feature type="domain" description="Glutamyl/glutaminyl-tRNA synthetase class Ib catalytic" evidence="9">
    <location>
        <begin position="6"/>
        <end position="285"/>
    </location>
</feature>
<reference evidence="10 11" key="1">
    <citation type="submission" date="2012-02" db="EMBL/GenBank/DDBJ databases">
        <title>Improved High-Quality Draft sequence of Microvirga sp. WSM3557.</title>
        <authorList>
            <consortium name="US DOE Joint Genome Institute"/>
            <person name="Lucas S."/>
            <person name="Han J."/>
            <person name="Lapidus A."/>
            <person name="Cheng J.-F."/>
            <person name="Goodwin L."/>
            <person name="Pitluck S."/>
            <person name="Peters L."/>
            <person name="Zhang X."/>
            <person name="Detter J.C."/>
            <person name="Han C."/>
            <person name="Tapia R."/>
            <person name="Land M."/>
            <person name="Hauser L."/>
            <person name="Kyrpides N."/>
            <person name="Ivanova N."/>
            <person name="Pagani I."/>
            <person name="Brau L."/>
            <person name="Yates R."/>
            <person name="O'Hara G."/>
            <person name="Rui T."/>
            <person name="Howieson J."/>
            <person name="Reeve W."/>
            <person name="Woyke T."/>
        </authorList>
    </citation>
    <scope>NUCLEOTIDE SEQUENCE [LARGE SCALE GENOMIC DNA]</scope>
    <source>
        <strain evidence="10 11">WSM3557</strain>
    </source>
</reference>
<dbReference type="GO" id="GO:0005524">
    <property type="term" value="F:ATP binding"/>
    <property type="evidence" value="ECO:0007669"/>
    <property type="project" value="UniProtKB-KW"/>
</dbReference>
<dbReference type="Proteomes" id="UP000003947">
    <property type="component" value="Unassembled WGS sequence"/>
</dbReference>
<dbReference type="OrthoDB" id="9807503at2"/>
<dbReference type="SUPFAM" id="SSF52374">
    <property type="entry name" value="Nucleotidylyl transferase"/>
    <property type="match status" value="1"/>
</dbReference>
<protein>
    <submittedName>
        <fullName evidence="10">Glutamyl-or glutaminyl-tRNA synthetase</fullName>
    </submittedName>
</protein>
<name>I4YTH6_9HYPH</name>
<dbReference type="NCBIfam" id="NF004315">
    <property type="entry name" value="PRK05710.1-4"/>
    <property type="match status" value="1"/>
</dbReference>
<dbReference type="GO" id="GO:0004818">
    <property type="term" value="F:glutamate-tRNA ligase activity"/>
    <property type="evidence" value="ECO:0007669"/>
    <property type="project" value="TreeGrafter"/>
</dbReference>
<evidence type="ECO:0000256" key="8">
    <source>
        <dbReference type="SAM" id="MobiDB-lite"/>
    </source>
</evidence>
<keyword evidence="1 7" id="KW-0436">Ligase</keyword>
<evidence type="ECO:0000313" key="11">
    <source>
        <dbReference type="Proteomes" id="UP000003947"/>
    </source>
</evidence>
<dbReference type="eggNOG" id="COG0008">
    <property type="taxonomic scope" value="Bacteria"/>
</dbReference>
<dbReference type="PROSITE" id="PS00178">
    <property type="entry name" value="AA_TRNA_LIGASE_I"/>
    <property type="match status" value="1"/>
</dbReference>
<dbReference type="RefSeq" id="WP_009763318.1">
    <property type="nucleotide sequence ID" value="NZ_CP141048.1"/>
</dbReference>
<keyword evidence="7" id="KW-0648">Protein biosynthesis</keyword>
<dbReference type="PATRIC" id="fig|864069.3.peg.4158"/>
<keyword evidence="5 7" id="KW-0067">ATP-binding</keyword>
<keyword evidence="2" id="KW-0479">Metal-binding</keyword>
<evidence type="ECO:0000259" key="9">
    <source>
        <dbReference type="Pfam" id="PF00749"/>
    </source>
</evidence>
<evidence type="ECO:0000256" key="4">
    <source>
        <dbReference type="ARBA" id="ARBA00022833"/>
    </source>
</evidence>
<dbReference type="PANTHER" id="PTHR43311:SF1">
    <property type="entry name" value="GLUTAMYL-Q TRNA(ASP) SYNTHETASE"/>
    <property type="match status" value="1"/>
</dbReference>
<proteinExistence type="inferred from homology"/>
<dbReference type="GO" id="GO:0006424">
    <property type="term" value="P:glutamyl-tRNA aminoacylation"/>
    <property type="evidence" value="ECO:0007669"/>
    <property type="project" value="TreeGrafter"/>
</dbReference>
<keyword evidence="4" id="KW-0862">Zinc</keyword>
<dbReference type="Pfam" id="PF00749">
    <property type="entry name" value="tRNA-synt_1c"/>
    <property type="match status" value="1"/>
</dbReference>
<dbReference type="InterPro" id="IPR014729">
    <property type="entry name" value="Rossmann-like_a/b/a_fold"/>
</dbReference>
<dbReference type="STRING" id="864069.MicloDRAFT_00038260"/>
<dbReference type="EMBL" id="JH660645">
    <property type="protein sequence ID" value="EIM27268.1"/>
    <property type="molecule type" value="Genomic_DNA"/>
</dbReference>
<feature type="region of interest" description="Disordered" evidence="8">
    <location>
        <begin position="251"/>
        <end position="278"/>
    </location>
</feature>
<dbReference type="AlphaFoldDB" id="I4YTH6"/>
<evidence type="ECO:0000256" key="7">
    <source>
        <dbReference type="RuleBase" id="RU363037"/>
    </source>
</evidence>
<gene>
    <name evidence="10" type="ORF">MicloDRAFT_00038260</name>
</gene>
<organism evidence="10 11">
    <name type="scientific">Microvirga lotononidis</name>
    <dbReference type="NCBI Taxonomy" id="864069"/>
    <lineage>
        <taxon>Bacteria</taxon>
        <taxon>Pseudomonadati</taxon>
        <taxon>Pseudomonadota</taxon>
        <taxon>Alphaproteobacteria</taxon>
        <taxon>Hyphomicrobiales</taxon>
        <taxon>Methylobacteriaceae</taxon>
        <taxon>Microvirga</taxon>
    </lineage>
</organism>
<evidence type="ECO:0000256" key="5">
    <source>
        <dbReference type="ARBA" id="ARBA00022840"/>
    </source>
</evidence>
<dbReference type="InterPro" id="IPR000924">
    <property type="entry name" value="Glu/Gln-tRNA-synth"/>
</dbReference>
<evidence type="ECO:0000256" key="6">
    <source>
        <dbReference type="ARBA" id="ARBA00023146"/>
    </source>
</evidence>
<dbReference type="HOGENOM" id="CLU_015768_0_3_5"/>
<accession>I4YTH6</accession>
<keyword evidence="3 7" id="KW-0547">Nucleotide-binding</keyword>
<dbReference type="PANTHER" id="PTHR43311">
    <property type="entry name" value="GLUTAMATE--TRNA LIGASE"/>
    <property type="match status" value="1"/>
</dbReference>
<sequence>MTKPVFRFAPSPNGRLHLGHAYSALLNADFAHRFGGRFLLRIEDIDITRCRPEFEAAIYDDLAWLGLHWEAPVRRQSEHFADYRAAFQRLKGRGVVYPCFCTRKDIAETIACREAESGEAWPRDPDLAPLYPGTCRALQAGEAERRIAAGEPHAWRLDMAALDTLAPDPLLFRRFDRDGQEEVVTAHPRRWGDAVIVRKEIPTSYHLSVVVDDALQGITHVVRGQDLEAATDLHVLLQTALDLPTPRYHHHGLLRDPEGDKLAKSRRSKSLAELRAEGATPQDLWRRLGFGRQPTPST</sequence>
<evidence type="ECO:0000256" key="1">
    <source>
        <dbReference type="ARBA" id="ARBA00022598"/>
    </source>
</evidence>
<dbReference type="InterPro" id="IPR001412">
    <property type="entry name" value="aa-tRNA-synth_I_CS"/>
</dbReference>
<evidence type="ECO:0000313" key="10">
    <source>
        <dbReference type="EMBL" id="EIM27268.1"/>
    </source>
</evidence>
<dbReference type="PRINTS" id="PR00987">
    <property type="entry name" value="TRNASYNTHGLU"/>
</dbReference>
<keyword evidence="6 7" id="KW-0030">Aminoacyl-tRNA synthetase</keyword>
<dbReference type="InterPro" id="IPR020058">
    <property type="entry name" value="Glu/Gln-tRNA-synth_Ib_cat-dom"/>
</dbReference>
<evidence type="ECO:0000256" key="3">
    <source>
        <dbReference type="ARBA" id="ARBA00022741"/>
    </source>
</evidence>
<dbReference type="GO" id="GO:0005829">
    <property type="term" value="C:cytosol"/>
    <property type="evidence" value="ECO:0007669"/>
    <property type="project" value="TreeGrafter"/>
</dbReference>
<dbReference type="Gene3D" id="3.40.50.620">
    <property type="entry name" value="HUPs"/>
    <property type="match status" value="1"/>
</dbReference>